<dbReference type="RefSeq" id="WP_109194908.1">
    <property type="nucleotide sequence ID" value="NZ_CP029255.1"/>
</dbReference>
<feature type="domain" description="Sulfatase N-terminal" evidence="6">
    <location>
        <begin position="65"/>
        <end position="425"/>
    </location>
</feature>
<dbReference type="InterPro" id="IPR050738">
    <property type="entry name" value="Sulfatase"/>
</dbReference>
<dbReference type="InterPro" id="IPR017850">
    <property type="entry name" value="Alkaline_phosphatase_core_sf"/>
</dbReference>
<reference evidence="7 8" key="1">
    <citation type="submission" date="2018-05" db="EMBL/GenBank/DDBJ databases">
        <title>Genome sequencing of Flavobacterium sp. HYN0056.</title>
        <authorList>
            <person name="Yi H."/>
            <person name="Baek C."/>
        </authorList>
    </citation>
    <scope>NUCLEOTIDE SEQUENCE [LARGE SCALE GENOMIC DNA]</scope>
    <source>
        <strain evidence="7 8">HYN0056</strain>
    </source>
</reference>
<evidence type="ECO:0000313" key="8">
    <source>
        <dbReference type="Proteomes" id="UP000245250"/>
    </source>
</evidence>
<keyword evidence="5" id="KW-0812">Transmembrane</keyword>
<dbReference type="PROSITE" id="PS00149">
    <property type="entry name" value="SULFATASE_2"/>
    <property type="match status" value="1"/>
</dbReference>
<evidence type="ECO:0000256" key="5">
    <source>
        <dbReference type="SAM" id="Phobius"/>
    </source>
</evidence>
<dbReference type="PROSITE" id="PS00523">
    <property type="entry name" value="SULFATASE_1"/>
    <property type="match status" value="1"/>
</dbReference>
<sequence length="540" mass="61408">MATYKKIIKIVIPILIVLFILAAFLFWPINTDGTLVKEDEKLAEGKKEFLASKPKSDSLSGKKTNIIILLADDLGKYDISLYGGKSTPTPQIDSLAASGVTFTDGYASAAICSPSRAGLITGRYQERFGHEYQPGDRYPKNNLEYYAFKYLLNTNDWRLNDKIEYPNDASIKTQGLPKSEITFADLAKRQGYATGIIGKWHLGHNKGFFPLDRGFDYHYGFYQAFSLYVPEDDNPDIINHHHKDFTDKMIWGKGRVGIGQIRRDTTVIDEKEYLTEKFAEEAEAFIDKNKNKPFLLYIPFNAPHTPFQVRKKYYDRFPNVKDENKRVYFAMISALDDAIGRIREKVKKEGLEDNTLIIFASDNGGADYTFATTNAPLKGGKFSHFEGGINVPFALSWKGKIKPHTVYKQPVSTLDFFTTIASAIGSDLPKDRVYDGVDLVKTVNENKVAHKDLYWRSGDAKAIRSGDWKLVISGKTHEKWLYNLASDKSETTDLSQKNPAKVKELQTALQNWEKGLIKPLWPNLTYYEFNFGKQKYFVDL</sequence>
<dbReference type="AlphaFoldDB" id="A0A2S1YTX6"/>
<keyword evidence="4" id="KW-0106">Calcium</keyword>
<dbReference type="GO" id="GO:0004065">
    <property type="term" value="F:arylsulfatase activity"/>
    <property type="evidence" value="ECO:0007669"/>
    <property type="project" value="TreeGrafter"/>
</dbReference>
<name>A0A2S1YTX6_9FLAO</name>
<dbReference type="OrthoDB" id="9764377at2"/>
<organism evidence="7 8">
    <name type="scientific">Flavobacterium crocinum</name>
    <dbReference type="NCBI Taxonomy" id="2183896"/>
    <lineage>
        <taxon>Bacteria</taxon>
        <taxon>Pseudomonadati</taxon>
        <taxon>Bacteroidota</taxon>
        <taxon>Flavobacteriia</taxon>
        <taxon>Flavobacteriales</taxon>
        <taxon>Flavobacteriaceae</taxon>
        <taxon>Flavobacterium</taxon>
    </lineage>
</organism>
<dbReference type="SUPFAM" id="SSF53649">
    <property type="entry name" value="Alkaline phosphatase-like"/>
    <property type="match status" value="1"/>
</dbReference>
<feature type="transmembrane region" description="Helical" evidence="5">
    <location>
        <begin position="7"/>
        <end position="27"/>
    </location>
</feature>
<evidence type="ECO:0000256" key="2">
    <source>
        <dbReference type="ARBA" id="ARBA00022723"/>
    </source>
</evidence>
<proteinExistence type="inferred from homology"/>
<evidence type="ECO:0000256" key="3">
    <source>
        <dbReference type="ARBA" id="ARBA00022801"/>
    </source>
</evidence>
<keyword evidence="5" id="KW-1133">Transmembrane helix</keyword>
<keyword evidence="8" id="KW-1185">Reference proteome</keyword>
<protein>
    <submittedName>
        <fullName evidence="7">Sulfatase</fullName>
    </submittedName>
</protein>
<evidence type="ECO:0000256" key="1">
    <source>
        <dbReference type="ARBA" id="ARBA00008779"/>
    </source>
</evidence>
<keyword evidence="3" id="KW-0378">Hydrolase</keyword>
<dbReference type="Gene3D" id="3.40.720.10">
    <property type="entry name" value="Alkaline Phosphatase, subunit A"/>
    <property type="match status" value="1"/>
</dbReference>
<dbReference type="InterPro" id="IPR024607">
    <property type="entry name" value="Sulfatase_CS"/>
</dbReference>
<dbReference type="Pfam" id="PF00884">
    <property type="entry name" value="Sulfatase"/>
    <property type="match status" value="1"/>
</dbReference>
<dbReference type="PANTHER" id="PTHR42693">
    <property type="entry name" value="ARYLSULFATASE FAMILY MEMBER"/>
    <property type="match status" value="1"/>
</dbReference>
<dbReference type="Gene3D" id="3.30.1120.10">
    <property type="match status" value="1"/>
</dbReference>
<dbReference type="KEGG" id="fcr:HYN56_22760"/>
<dbReference type="EMBL" id="CP029255">
    <property type="protein sequence ID" value="AWK07549.1"/>
    <property type="molecule type" value="Genomic_DNA"/>
</dbReference>
<dbReference type="InterPro" id="IPR000917">
    <property type="entry name" value="Sulfatase_N"/>
</dbReference>
<dbReference type="PANTHER" id="PTHR42693:SF33">
    <property type="entry name" value="ARYLSULFATASE"/>
    <property type="match status" value="1"/>
</dbReference>
<gene>
    <name evidence="7" type="ORF">HYN56_22760</name>
</gene>
<keyword evidence="2" id="KW-0479">Metal-binding</keyword>
<dbReference type="Proteomes" id="UP000245250">
    <property type="component" value="Chromosome"/>
</dbReference>
<evidence type="ECO:0000256" key="4">
    <source>
        <dbReference type="ARBA" id="ARBA00022837"/>
    </source>
</evidence>
<evidence type="ECO:0000259" key="6">
    <source>
        <dbReference type="Pfam" id="PF00884"/>
    </source>
</evidence>
<keyword evidence="5" id="KW-0472">Membrane</keyword>
<comment type="similarity">
    <text evidence="1">Belongs to the sulfatase family.</text>
</comment>
<accession>A0A2S1YTX6</accession>
<dbReference type="GO" id="GO:0046872">
    <property type="term" value="F:metal ion binding"/>
    <property type="evidence" value="ECO:0007669"/>
    <property type="project" value="UniProtKB-KW"/>
</dbReference>
<evidence type="ECO:0000313" key="7">
    <source>
        <dbReference type="EMBL" id="AWK07549.1"/>
    </source>
</evidence>